<dbReference type="GO" id="GO:0006817">
    <property type="term" value="P:phosphate ion transport"/>
    <property type="evidence" value="ECO:0007669"/>
    <property type="project" value="TreeGrafter"/>
</dbReference>
<dbReference type="PROSITE" id="PS51380">
    <property type="entry name" value="EXS"/>
    <property type="match status" value="1"/>
</dbReference>
<name>A0AAY4A9W9_9TELE</name>
<evidence type="ECO:0000256" key="6">
    <source>
        <dbReference type="SAM" id="Coils"/>
    </source>
</evidence>
<dbReference type="InterPro" id="IPR004331">
    <property type="entry name" value="SPX_dom"/>
</dbReference>
<dbReference type="PROSITE" id="PS51382">
    <property type="entry name" value="SPX"/>
    <property type="match status" value="1"/>
</dbReference>
<organism evidence="11 12">
    <name type="scientific">Denticeps clupeoides</name>
    <name type="common">denticle herring</name>
    <dbReference type="NCBI Taxonomy" id="299321"/>
    <lineage>
        <taxon>Eukaryota</taxon>
        <taxon>Metazoa</taxon>
        <taxon>Chordata</taxon>
        <taxon>Craniata</taxon>
        <taxon>Vertebrata</taxon>
        <taxon>Euteleostomi</taxon>
        <taxon>Actinopterygii</taxon>
        <taxon>Neopterygii</taxon>
        <taxon>Teleostei</taxon>
        <taxon>Clupei</taxon>
        <taxon>Clupeiformes</taxon>
        <taxon>Denticipitoidei</taxon>
        <taxon>Denticipitidae</taxon>
        <taxon>Denticeps</taxon>
    </lineage>
</organism>
<evidence type="ECO:0000256" key="1">
    <source>
        <dbReference type="ARBA" id="ARBA00004141"/>
    </source>
</evidence>
<protein>
    <recommendedName>
        <fullName evidence="13">Xenotropic and polytropic retrovirus receptor 1</fullName>
    </recommendedName>
</protein>
<keyword evidence="6" id="KW-0175">Coiled coil</keyword>
<feature type="transmembrane region" description="Helical" evidence="8">
    <location>
        <begin position="317"/>
        <end position="338"/>
    </location>
</feature>
<proteinExistence type="inferred from homology"/>
<evidence type="ECO:0000256" key="4">
    <source>
        <dbReference type="ARBA" id="ARBA00022989"/>
    </source>
</evidence>
<comment type="similarity">
    <text evidence="2">Belongs to the SYG1 (TC 2.A.94) family.</text>
</comment>
<dbReference type="GO" id="GO:0016036">
    <property type="term" value="P:cellular response to phosphate starvation"/>
    <property type="evidence" value="ECO:0007669"/>
    <property type="project" value="TreeGrafter"/>
</dbReference>
<dbReference type="AlphaFoldDB" id="A0AAY4A9W9"/>
<evidence type="ECO:0008006" key="13">
    <source>
        <dbReference type="Google" id="ProtNLM"/>
    </source>
</evidence>
<reference evidence="11" key="2">
    <citation type="submission" date="2025-08" db="UniProtKB">
        <authorList>
            <consortium name="Ensembl"/>
        </authorList>
    </citation>
    <scope>IDENTIFICATION</scope>
</reference>
<evidence type="ECO:0000256" key="7">
    <source>
        <dbReference type="SAM" id="MobiDB-lite"/>
    </source>
</evidence>
<feature type="coiled-coil region" evidence="6">
    <location>
        <begin position="70"/>
        <end position="97"/>
    </location>
</feature>
<feature type="transmembrane region" description="Helical" evidence="8">
    <location>
        <begin position="236"/>
        <end position="260"/>
    </location>
</feature>
<dbReference type="RefSeq" id="XP_028833595.1">
    <property type="nucleotide sequence ID" value="XM_028977762.1"/>
</dbReference>
<dbReference type="GO" id="GO:0005886">
    <property type="term" value="C:plasma membrane"/>
    <property type="evidence" value="ECO:0007669"/>
    <property type="project" value="TreeGrafter"/>
</dbReference>
<evidence type="ECO:0000313" key="12">
    <source>
        <dbReference type="Proteomes" id="UP000694580"/>
    </source>
</evidence>
<keyword evidence="3 8" id="KW-0812">Transmembrane</keyword>
<sequence length="696" mass="81550">MKFTEHLSAHITPEWRKQYIQYEAFKEMLYSAQDQAPSIEVTDEDTVKRYYAKFEEKFFQTCEKELAKINTFYSEKLAEAQRRFATLQNELQSSVDAQRESNSASGLRRRRAIFHLSHQERSKHRNIKDLKLAFSEFYLSLILLQNYQNLNFTGFRKILKKHDKIFETVRGADWRVAHVEVAPFYTCKKITQLISETETVVTSELEEGDRQRAMKRLRVPPLGAAQPAPAWTTFRVGLYCGVFIVLLVTVIITGIVMLLPNKRYNVWPLVRIYRGGFLLIEFLFLLGINTYGWRQAGVNHVLIFELNPRNNLSHQHLFEIAGFLGVLWCVSILSCLFSSFIKVPMLANPLLLYGFFFMFLINPFKTFYYKSRFWLLKLLFRVVTAPFHRVEFADFWLADQLNSLGVVLMDLEYLICYYSINITWSNPYDAFTEDLLPEKGTCNSYSYGVRAVIQCLPAWFRFVQCLRRYRDTKRAFPHLVNAGKYSTTFFVVTFTALYKTHKDKSDLDTTVFFYLMIACSVVSSCYTLIWDLKMDWGLFDRSAGENTFLREEIVYPQKAYYYCAIIEDVILRFAWTIPISLSTMTNMSTTSDILATILAPLEVFRRFVWNFFRLENEHLNNCGEFRAVRDISVAPLNADDQTLLEQMMDQEDGVRNRLGKKSWKRSYSMSLRRPRLASQSKMRDTKVLIEDTDDDT</sequence>
<dbReference type="Proteomes" id="UP000694580">
    <property type="component" value="Chromosome 4"/>
</dbReference>
<feature type="transmembrane region" description="Helical" evidence="8">
    <location>
        <begin position="350"/>
        <end position="369"/>
    </location>
</feature>
<feature type="transmembrane region" description="Helical" evidence="8">
    <location>
        <begin position="272"/>
        <end position="293"/>
    </location>
</feature>
<reference evidence="11" key="3">
    <citation type="submission" date="2025-09" db="UniProtKB">
        <authorList>
            <consortium name="Ensembl"/>
        </authorList>
    </citation>
    <scope>IDENTIFICATION</scope>
</reference>
<evidence type="ECO:0000313" key="11">
    <source>
        <dbReference type="Ensembl" id="ENSDCDP00010005629.1"/>
    </source>
</evidence>
<evidence type="ECO:0000256" key="3">
    <source>
        <dbReference type="ARBA" id="ARBA00022692"/>
    </source>
</evidence>
<dbReference type="PANTHER" id="PTHR10783">
    <property type="entry name" value="XENOTROPIC AND POLYTROPIC RETROVIRUS RECEPTOR 1-RELATED"/>
    <property type="match status" value="1"/>
</dbReference>
<dbReference type="GeneTree" id="ENSGT00940000164519"/>
<feature type="transmembrane region" description="Helical" evidence="8">
    <location>
        <begin position="475"/>
        <end position="499"/>
    </location>
</feature>
<reference evidence="11 12" key="1">
    <citation type="submission" date="2020-06" db="EMBL/GenBank/DDBJ databases">
        <authorList>
            <consortium name="Wellcome Sanger Institute Data Sharing"/>
        </authorList>
    </citation>
    <scope>NUCLEOTIDE SEQUENCE [LARGE SCALE GENOMIC DNA]</scope>
</reference>
<dbReference type="GeneID" id="114788838"/>
<dbReference type="InterPro" id="IPR004342">
    <property type="entry name" value="EXS_C"/>
</dbReference>
<feature type="region of interest" description="Disordered" evidence="7">
    <location>
        <begin position="677"/>
        <end position="696"/>
    </location>
</feature>
<accession>A0AAY4A9W9</accession>
<dbReference type="Pfam" id="PF03105">
    <property type="entry name" value="SPX"/>
    <property type="match status" value="2"/>
</dbReference>
<evidence type="ECO:0000256" key="2">
    <source>
        <dbReference type="ARBA" id="ARBA00009665"/>
    </source>
</evidence>
<dbReference type="GO" id="GO:0000822">
    <property type="term" value="F:inositol hexakisphosphate binding"/>
    <property type="evidence" value="ECO:0007669"/>
    <property type="project" value="TreeGrafter"/>
</dbReference>
<evidence type="ECO:0000256" key="5">
    <source>
        <dbReference type="ARBA" id="ARBA00023136"/>
    </source>
</evidence>
<dbReference type="Pfam" id="PF03124">
    <property type="entry name" value="EXS"/>
    <property type="match status" value="1"/>
</dbReference>
<dbReference type="Ensembl" id="ENSDCDT00010005824.1">
    <property type="protein sequence ID" value="ENSDCDP00010005629.1"/>
    <property type="gene ID" value="ENSDCDG00010002455.1"/>
</dbReference>
<evidence type="ECO:0000256" key="8">
    <source>
        <dbReference type="SAM" id="Phobius"/>
    </source>
</evidence>
<evidence type="ECO:0000259" key="10">
    <source>
        <dbReference type="PROSITE" id="PS51382"/>
    </source>
</evidence>
<feature type="domain" description="EXS" evidence="9">
    <location>
        <begin position="441"/>
        <end position="645"/>
    </location>
</feature>
<keyword evidence="12" id="KW-1185">Reference proteome</keyword>
<dbReference type="GO" id="GO:0005794">
    <property type="term" value="C:Golgi apparatus"/>
    <property type="evidence" value="ECO:0007669"/>
    <property type="project" value="TreeGrafter"/>
</dbReference>
<keyword evidence="4 8" id="KW-1133">Transmembrane helix</keyword>
<gene>
    <name evidence="11" type="primary">xpr1b</name>
</gene>
<keyword evidence="5 8" id="KW-0472">Membrane</keyword>
<comment type="subcellular location">
    <subcellularLocation>
        <location evidence="1">Membrane</location>
        <topology evidence="1">Multi-pass membrane protein</topology>
    </subcellularLocation>
</comment>
<dbReference type="CDD" id="cd14477">
    <property type="entry name" value="SPX_XPR1_like"/>
    <property type="match status" value="1"/>
</dbReference>
<feature type="domain" description="SPX" evidence="10">
    <location>
        <begin position="1"/>
        <end position="176"/>
    </location>
</feature>
<feature type="transmembrane region" description="Helical" evidence="8">
    <location>
        <begin position="511"/>
        <end position="532"/>
    </location>
</feature>
<dbReference type="PANTHER" id="PTHR10783:SF135">
    <property type="entry name" value="XENOTROPIC AND POLYTROPIC RETROVIRUS RECEPTOR 1 HOMOLOG"/>
    <property type="match status" value="1"/>
</dbReference>
<evidence type="ECO:0000259" key="9">
    <source>
        <dbReference type="PROSITE" id="PS51380"/>
    </source>
</evidence>